<comment type="caution">
    <text evidence="5">The sequence shown here is derived from an EMBL/GenBank/DDBJ whole genome shotgun (WGS) entry which is preliminary data.</text>
</comment>
<accession>A0A9P6U7X6</accession>
<dbReference type="PROSITE" id="PS50088">
    <property type="entry name" value="ANK_REPEAT"/>
    <property type="match status" value="2"/>
</dbReference>
<dbReference type="Gene3D" id="1.25.40.20">
    <property type="entry name" value="Ankyrin repeat-containing domain"/>
    <property type="match status" value="1"/>
</dbReference>
<dbReference type="SMART" id="SM00248">
    <property type="entry name" value="ANK"/>
    <property type="match status" value="3"/>
</dbReference>
<dbReference type="InterPro" id="IPR002110">
    <property type="entry name" value="Ankyrin_rpt"/>
</dbReference>
<dbReference type="AlphaFoldDB" id="A0A9P6U7X6"/>
<keyword evidence="1" id="KW-0677">Repeat</keyword>
<reference evidence="5" key="1">
    <citation type="journal article" date="2020" name="Fungal Divers.">
        <title>Resolving the Mortierellaceae phylogeny through synthesis of multi-gene phylogenetics and phylogenomics.</title>
        <authorList>
            <person name="Vandepol N."/>
            <person name="Liber J."/>
            <person name="Desiro A."/>
            <person name="Na H."/>
            <person name="Kennedy M."/>
            <person name="Barry K."/>
            <person name="Grigoriev I.V."/>
            <person name="Miller A.N."/>
            <person name="O'Donnell K."/>
            <person name="Stajich J.E."/>
            <person name="Bonito G."/>
        </authorList>
    </citation>
    <scope>NUCLEOTIDE SEQUENCE</scope>
    <source>
        <strain evidence="5">BC1065</strain>
    </source>
</reference>
<keyword evidence="2 3" id="KW-0040">ANK repeat</keyword>
<dbReference type="SUPFAM" id="SSF48403">
    <property type="entry name" value="Ankyrin repeat"/>
    <property type="match status" value="1"/>
</dbReference>
<evidence type="ECO:0000256" key="3">
    <source>
        <dbReference type="PROSITE-ProRule" id="PRU00023"/>
    </source>
</evidence>
<evidence type="ECO:0000313" key="6">
    <source>
        <dbReference type="Proteomes" id="UP000807716"/>
    </source>
</evidence>
<evidence type="ECO:0000256" key="2">
    <source>
        <dbReference type="ARBA" id="ARBA00023043"/>
    </source>
</evidence>
<proteinExistence type="predicted"/>
<sequence>MSDDEGAHPNEILLEACRTNSLDLLESVLDMGPKYFEINFRDGVGNTPLHIAARNASIGVLEVLMYYDGIDPNIANRLEGDTPLHKAASYQDPEMALEMARILIDGGAKPKIQNKQKQTCIDVAPIDTHSAVRTYLQHAILASTVDARDVVQDDDGEDSDPPSDDE</sequence>
<evidence type="ECO:0000256" key="1">
    <source>
        <dbReference type="ARBA" id="ARBA00022737"/>
    </source>
</evidence>
<evidence type="ECO:0008006" key="7">
    <source>
        <dbReference type="Google" id="ProtNLM"/>
    </source>
</evidence>
<dbReference type="PANTHER" id="PTHR24134:SF9">
    <property type="entry name" value="ANKYRIN REPEAT AND SOCS BOX PROTEIN 8"/>
    <property type="match status" value="1"/>
</dbReference>
<protein>
    <recommendedName>
        <fullName evidence="7">Ankyrin</fullName>
    </recommendedName>
</protein>
<dbReference type="Pfam" id="PF00023">
    <property type="entry name" value="Ank"/>
    <property type="match status" value="1"/>
</dbReference>
<feature type="repeat" description="ANK" evidence="3">
    <location>
        <begin position="79"/>
        <end position="115"/>
    </location>
</feature>
<dbReference type="OrthoDB" id="9995210at2759"/>
<organism evidence="5 6">
    <name type="scientific">Actinomortierella ambigua</name>
    <dbReference type="NCBI Taxonomy" id="1343610"/>
    <lineage>
        <taxon>Eukaryota</taxon>
        <taxon>Fungi</taxon>
        <taxon>Fungi incertae sedis</taxon>
        <taxon>Mucoromycota</taxon>
        <taxon>Mortierellomycotina</taxon>
        <taxon>Mortierellomycetes</taxon>
        <taxon>Mortierellales</taxon>
        <taxon>Mortierellaceae</taxon>
        <taxon>Actinomortierella</taxon>
    </lineage>
</organism>
<dbReference type="PANTHER" id="PTHR24134">
    <property type="entry name" value="ANKYRIN REPEAT-CONTAINING PROTEIN DDB_G0279043"/>
    <property type="match status" value="1"/>
</dbReference>
<keyword evidence="6" id="KW-1185">Reference proteome</keyword>
<gene>
    <name evidence="5" type="ORF">DFQ27_001746</name>
</gene>
<dbReference type="PROSITE" id="PS50297">
    <property type="entry name" value="ANK_REP_REGION"/>
    <property type="match status" value="2"/>
</dbReference>
<dbReference type="InterPro" id="IPR036770">
    <property type="entry name" value="Ankyrin_rpt-contain_sf"/>
</dbReference>
<dbReference type="Proteomes" id="UP000807716">
    <property type="component" value="Unassembled WGS sequence"/>
</dbReference>
<feature type="repeat" description="ANK" evidence="3">
    <location>
        <begin position="44"/>
        <end position="77"/>
    </location>
</feature>
<name>A0A9P6U7X6_9FUNG</name>
<feature type="region of interest" description="Disordered" evidence="4">
    <location>
        <begin position="147"/>
        <end position="166"/>
    </location>
</feature>
<evidence type="ECO:0000256" key="4">
    <source>
        <dbReference type="SAM" id="MobiDB-lite"/>
    </source>
</evidence>
<dbReference type="EMBL" id="JAAAJB010000160">
    <property type="protein sequence ID" value="KAG0263494.1"/>
    <property type="molecule type" value="Genomic_DNA"/>
</dbReference>
<dbReference type="Pfam" id="PF12796">
    <property type="entry name" value="Ank_2"/>
    <property type="match status" value="1"/>
</dbReference>
<evidence type="ECO:0000313" key="5">
    <source>
        <dbReference type="EMBL" id="KAG0263494.1"/>
    </source>
</evidence>
<feature type="compositionally biased region" description="Acidic residues" evidence="4">
    <location>
        <begin position="152"/>
        <end position="166"/>
    </location>
</feature>